<dbReference type="Proteomes" id="UP000035368">
    <property type="component" value="Chromosome"/>
</dbReference>
<keyword evidence="4" id="KW-1185">Reference proteome</keyword>
<evidence type="ECO:0000256" key="1">
    <source>
        <dbReference type="SAM" id="MobiDB-lite"/>
    </source>
</evidence>
<feature type="region of interest" description="Disordered" evidence="1">
    <location>
        <begin position="1"/>
        <end position="26"/>
    </location>
</feature>
<keyword evidence="2" id="KW-0812">Transmembrane</keyword>
<feature type="transmembrane region" description="Helical" evidence="2">
    <location>
        <begin position="39"/>
        <end position="58"/>
    </location>
</feature>
<name>A0A0G3GY00_9CORY</name>
<proteinExistence type="predicted"/>
<feature type="transmembrane region" description="Helical" evidence="2">
    <location>
        <begin position="78"/>
        <end position="95"/>
    </location>
</feature>
<dbReference type="STRING" id="1050174.CEPID_09255"/>
<dbReference type="EMBL" id="CP011541">
    <property type="protein sequence ID" value="AKK03697.1"/>
    <property type="molecule type" value="Genomic_DNA"/>
</dbReference>
<keyword evidence="2" id="KW-0472">Membrane</keyword>
<gene>
    <name evidence="3" type="ORF">CEPID_09255</name>
</gene>
<accession>A0A0G3GY00</accession>
<dbReference type="KEGG" id="cei:CEPID_09255"/>
<dbReference type="PATRIC" id="fig|1050174.4.peg.1862"/>
<protein>
    <submittedName>
        <fullName evidence="3">Uncharacterized protein</fullName>
    </submittedName>
</protein>
<keyword evidence="2" id="KW-1133">Transmembrane helix</keyword>
<evidence type="ECO:0000313" key="4">
    <source>
        <dbReference type="Proteomes" id="UP000035368"/>
    </source>
</evidence>
<sequence>MSHSSKPADTPLRHVAESLQESPKASTPHIAGAFDIRNVIGALIGIYGIVLIVCSFVLDPGYNPENGELKSAADNLWAGIGMLIVGIGFMVWARLRPIIVNGSD</sequence>
<evidence type="ECO:0000313" key="3">
    <source>
        <dbReference type="EMBL" id="AKK03697.1"/>
    </source>
</evidence>
<dbReference type="AlphaFoldDB" id="A0A0G3GY00"/>
<evidence type="ECO:0000256" key="2">
    <source>
        <dbReference type="SAM" id="Phobius"/>
    </source>
</evidence>
<reference evidence="3 4" key="1">
    <citation type="submission" date="2015-05" db="EMBL/GenBank/DDBJ databases">
        <title>Complete genome sequence of Corynebacterium epidermidicanis DSM 45586, isolated from the skin of a dog suffering from pruritus.</title>
        <authorList>
            <person name="Ruckert C."/>
            <person name="Albersmeier A."/>
            <person name="Winkler A."/>
            <person name="Tauch A."/>
        </authorList>
    </citation>
    <scope>NUCLEOTIDE SEQUENCE [LARGE SCALE GENOMIC DNA]</scope>
    <source>
        <strain evidence="3 4">DSM 45586</strain>
    </source>
</reference>
<organism evidence="3 4">
    <name type="scientific">Corynebacterium epidermidicanis</name>
    <dbReference type="NCBI Taxonomy" id="1050174"/>
    <lineage>
        <taxon>Bacteria</taxon>
        <taxon>Bacillati</taxon>
        <taxon>Actinomycetota</taxon>
        <taxon>Actinomycetes</taxon>
        <taxon>Mycobacteriales</taxon>
        <taxon>Corynebacteriaceae</taxon>
        <taxon>Corynebacterium</taxon>
    </lineage>
</organism>
<dbReference type="RefSeq" id="WP_236684229.1">
    <property type="nucleotide sequence ID" value="NZ_CP011541.1"/>
</dbReference>